<dbReference type="Pfam" id="PF02065">
    <property type="entry name" value="Melibiase"/>
    <property type="match status" value="1"/>
</dbReference>
<evidence type="ECO:0000256" key="3">
    <source>
        <dbReference type="ARBA" id="ARBA00022801"/>
    </source>
</evidence>
<accession>A0A938X7W8</accession>
<feature type="active site" description="Nucleophile" evidence="6">
    <location>
        <position position="474"/>
    </location>
</feature>
<gene>
    <name evidence="10" type="ORF">H6A12_08280</name>
</gene>
<dbReference type="FunFam" id="3.20.20.70:FF:000118">
    <property type="entry name" value="Alpha-galactosidase"/>
    <property type="match status" value="1"/>
</dbReference>
<dbReference type="InterPro" id="IPR031705">
    <property type="entry name" value="Glyco_hydro_36_C"/>
</dbReference>
<dbReference type="PRINTS" id="PR00743">
    <property type="entry name" value="GLHYDRLASE36"/>
</dbReference>
<dbReference type="PIRSF" id="PIRSF005536">
    <property type="entry name" value="Agal"/>
    <property type="match status" value="1"/>
</dbReference>
<dbReference type="InterPro" id="IPR013785">
    <property type="entry name" value="Aldolase_TIM"/>
</dbReference>
<feature type="active site" description="Proton donor" evidence="6">
    <location>
        <position position="544"/>
    </location>
</feature>
<dbReference type="EC" id="3.2.1.22" evidence="2 5"/>
<organism evidence="10 11">
    <name type="scientific">Merdimmobilis hominis</name>
    <dbReference type="NCBI Taxonomy" id="2897707"/>
    <lineage>
        <taxon>Bacteria</taxon>
        <taxon>Bacillati</taxon>
        <taxon>Bacillota</taxon>
        <taxon>Clostridia</taxon>
        <taxon>Eubacteriales</taxon>
        <taxon>Oscillospiraceae</taxon>
        <taxon>Merdimmobilis</taxon>
    </lineage>
</organism>
<sequence length="723" mass="81648">MPISFDKEQKLFHLSTANTSYQFSIFEGKYLFSQYYGKKIPNTDLSYLWQVYPSGFSPVFKRTPDHTLSQDLMPLEYPVYGHGDYRAPAIHVQFEDGSRLLDLVYESHTIQTEKPSLDGLPCAAPGDETLTVTLCDQSGIRVHLDYTVYEALDVITRSARIENNTGAPVTILSAMSMSIDLPIASFDMISLDGTHVRERQITRSPLSSGTHSVESRRGASSHHHNPFVAFASKTTTEHAGEAYGMMLSYSGNFVCSAETDAFDSVRIQCGVNPFDFSYELCDGETFCTPEAMFTYTDQGLNRMSQQLHDMIRNNVCVLPAAKRVRPIVINNWEATYFGFDEKKLLELIEGCRGLGIDTFVLDDGWFGHRDDDTTSLGDWFCDKRKLPNGLNPIIDACESVGMRFGLWFEPEMISEDSELYRAHPDWPIRHPDRPYCLGRQQLVLDLSRDDVFEYLYETIAGVLRAHRISYVKWDMNRHITDAYSACLPPARQPELMFRYMKNLYRLLQRLTSEFPDVLFEGCSGGGGRFDAGMLRYHPQIWTSDDTDAIARLRIQYGTSLAYPPVCMTAHVSASPNHQLGRRTPFATRGLVAMSATFGYELNPLSLSDEERAEIAAQTARYHQIAPLVERGDFYRLVSPFESDDCAWMFVSKDKSEAVCTYVRQLVRPAVRGLRVKLAGLDADAVYHIDELSCDLSGAVLMNAGLLVPLLLDFEGTTFTLHRI</sequence>
<dbReference type="InterPro" id="IPR031704">
    <property type="entry name" value="Glyco_hydro_36_N"/>
</dbReference>
<dbReference type="RefSeq" id="WP_204446765.1">
    <property type="nucleotide sequence ID" value="NZ_JACJKY010000012.1"/>
</dbReference>
<dbReference type="Pfam" id="PF16875">
    <property type="entry name" value="Glyco_hydro_36N"/>
    <property type="match status" value="1"/>
</dbReference>
<evidence type="ECO:0000256" key="4">
    <source>
        <dbReference type="ARBA" id="ARBA00023295"/>
    </source>
</evidence>
<protein>
    <recommendedName>
        <fullName evidence="2 5">Alpha-galactosidase</fullName>
        <ecNumber evidence="2 5">3.2.1.22</ecNumber>
    </recommendedName>
</protein>
<evidence type="ECO:0000313" key="10">
    <source>
        <dbReference type="EMBL" id="MBM6921149.1"/>
    </source>
</evidence>
<dbReference type="Gene3D" id="2.70.98.60">
    <property type="entry name" value="alpha-galactosidase from lactobacil brevis"/>
    <property type="match status" value="1"/>
</dbReference>
<comment type="catalytic activity">
    <reaction evidence="1 5">
        <text>Hydrolysis of terminal, non-reducing alpha-D-galactose residues in alpha-D-galactosides, including galactose oligosaccharides, galactomannans and galactolipids.</text>
        <dbReference type="EC" id="3.2.1.22"/>
    </reaction>
</comment>
<reference evidence="10" key="2">
    <citation type="journal article" date="2021" name="Sci. Rep.">
        <title>The distribution of antibiotic resistance genes in chicken gut microbiota commensals.</title>
        <authorList>
            <person name="Juricova H."/>
            <person name="Matiasovicova J."/>
            <person name="Kubasova T."/>
            <person name="Cejkova D."/>
            <person name="Rychlik I."/>
        </authorList>
    </citation>
    <scope>NUCLEOTIDE SEQUENCE</scope>
    <source>
        <strain evidence="10">An559</strain>
    </source>
</reference>
<evidence type="ECO:0000259" key="8">
    <source>
        <dbReference type="Pfam" id="PF16874"/>
    </source>
</evidence>
<keyword evidence="11" id="KW-1185">Reference proteome</keyword>
<dbReference type="InterPro" id="IPR017853">
    <property type="entry name" value="GH"/>
</dbReference>
<dbReference type="InterPro" id="IPR013780">
    <property type="entry name" value="Glyco_hydro_b"/>
</dbReference>
<evidence type="ECO:0000313" key="11">
    <source>
        <dbReference type="Proteomes" id="UP000774750"/>
    </source>
</evidence>
<comment type="caution">
    <text evidence="10">The sequence shown here is derived from an EMBL/GenBank/DDBJ whole genome shotgun (WGS) entry which is preliminary data.</text>
</comment>
<dbReference type="SUPFAM" id="SSF51445">
    <property type="entry name" value="(Trans)glycosidases"/>
    <property type="match status" value="1"/>
</dbReference>
<dbReference type="InterPro" id="IPR050985">
    <property type="entry name" value="Alpha-glycosidase_related"/>
</dbReference>
<dbReference type="EMBL" id="JACJKY010000012">
    <property type="protein sequence ID" value="MBM6921149.1"/>
    <property type="molecule type" value="Genomic_DNA"/>
</dbReference>
<dbReference type="InterPro" id="IPR038417">
    <property type="entry name" value="Alpga-gal_N_sf"/>
</dbReference>
<keyword evidence="4 5" id="KW-0326">Glycosidase</keyword>
<proteinExistence type="inferred from homology"/>
<feature type="domain" description="Glycosyl hydrolase family 36 N-terminal" evidence="9">
    <location>
        <begin position="30"/>
        <end position="280"/>
    </location>
</feature>
<feature type="compositionally biased region" description="Polar residues" evidence="7">
    <location>
        <begin position="202"/>
        <end position="212"/>
    </location>
</feature>
<dbReference type="Proteomes" id="UP000774750">
    <property type="component" value="Unassembled WGS sequence"/>
</dbReference>
<dbReference type="AlphaFoldDB" id="A0A938X7W8"/>
<dbReference type="PROSITE" id="PS00512">
    <property type="entry name" value="ALPHA_GALACTOSIDASE"/>
    <property type="match status" value="1"/>
</dbReference>
<reference evidence="10" key="1">
    <citation type="submission" date="2020-08" db="EMBL/GenBank/DDBJ databases">
        <authorList>
            <person name="Cejkova D."/>
            <person name="Kubasova T."/>
            <person name="Jahodarova E."/>
            <person name="Rychlik I."/>
        </authorList>
    </citation>
    <scope>NUCLEOTIDE SEQUENCE</scope>
    <source>
        <strain evidence="10">An559</strain>
    </source>
</reference>
<dbReference type="GO" id="GO:0004557">
    <property type="term" value="F:alpha-galactosidase activity"/>
    <property type="evidence" value="ECO:0007669"/>
    <property type="project" value="UniProtKB-UniRule"/>
</dbReference>
<dbReference type="InterPro" id="IPR002252">
    <property type="entry name" value="Glyco_hydro_36"/>
</dbReference>
<dbReference type="GO" id="GO:0016052">
    <property type="term" value="P:carbohydrate catabolic process"/>
    <property type="evidence" value="ECO:0007669"/>
    <property type="project" value="InterPro"/>
</dbReference>
<evidence type="ECO:0000256" key="5">
    <source>
        <dbReference type="PIRNR" id="PIRNR005536"/>
    </source>
</evidence>
<dbReference type="InterPro" id="IPR000111">
    <property type="entry name" value="Glyco_hydro_27/36_CS"/>
</dbReference>
<keyword evidence="3 5" id="KW-0378">Hydrolase</keyword>
<dbReference type="Gene3D" id="2.60.40.1180">
    <property type="entry name" value="Golgi alpha-mannosidase II"/>
    <property type="match status" value="1"/>
</dbReference>
<comment type="similarity">
    <text evidence="5">Belongs to the glycosyl hydrolase.</text>
</comment>
<name>A0A938X7W8_9FIRM</name>
<dbReference type="Pfam" id="PF16874">
    <property type="entry name" value="Glyco_hydro_36C"/>
    <property type="match status" value="1"/>
</dbReference>
<evidence type="ECO:0000256" key="6">
    <source>
        <dbReference type="PIRSR" id="PIRSR005536-1"/>
    </source>
</evidence>
<dbReference type="PANTHER" id="PTHR43053">
    <property type="entry name" value="GLYCOSIDASE FAMILY 31"/>
    <property type="match status" value="1"/>
</dbReference>
<dbReference type="PANTHER" id="PTHR43053:SF3">
    <property type="entry name" value="ALPHA-GALACTOSIDASE C-RELATED"/>
    <property type="match status" value="1"/>
</dbReference>
<evidence type="ECO:0000256" key="7">
    <source>
        <dbReference type="SAM" id="MobiDB-lite"/>
    </source>
</evidence>
<evidence type="ECO:0000256" key="1">
    <source>
        <dbReference type="ARBA" id="ARBA00001255"/>
    </source>
</evidence>
<evidence type="ECO:0000256" key="2">
    <source>
        <dbReference type="ARBA" id="ARBA00012755"/>
    </source>
</evidence>
<feature type="domain" description="Glycosyl hydrolase family 36 C-terminal" evidence="8">
    <location>
        <begin position="645"/>
        <end position="720"/>
    </location>
</feature>
<dbReference type="CDD" id="cd14791">
    <property type="entry name" value="GH36"/>
    <property type="match status" value="1"/>
</dbReference>
<feature type="region of interest" description="Disordered" evidence="7">
    <location>
        <begin position="200"/>
        <end position="221"/>
    </location>
</feature>
<evidence type="ECO:0000259" key="9">
    <source>
        <dbReference type="Pfam" id="PF16875"/>
    </source>
</evidence>
<dbReference type="Gene3D" id="3.20.20.70">
    <property type="entry name" value="Aldolase class I"/>
    <property type="match status" value="1"/>
</dbReference>